<evidence type="ECO:0000313" key="1">
    <source>
        <dbReference type="EMBL" id="KAF2395637.1"/>
    </source>
</evidence>
<dbReference type="EMBL" id="ML996712">
    <property type="protein sequence ID" value="KAF2395637.1"/>
    <property type="molecule type" value="Genomic_DNA"/>
</dbReference>
<accession>A0A6G1HIG0</accession>
<evidence type="ECO:0000313" key="2">
    <source>
        <dbReference type="Proteomes" id="UP000799640"/>
    </source>
</evidence>
<protein>
    <submittedName>
        <fullName evidence="1">Uncharacterized protein</fullName>
    </submittedName>
</protein>
<reference evidence="1" key="1">
    <citation type="journal article" date="2020" name="Stud. Mycol.">
        <title>101 Dothideomycetes genomes: a test case for predicting lifestyles and emergence of pathogens.</title>
        <authorList>
            <person name="Haridas S."/>
            <person name="Albert R."/>
            <person name="Binder M."/>
            <person name="Bloem J."/>
            <person name="Labutti K."/>
            <person name="Salamov A."/>
            <person name="Andreopoulos B."/>
            <person name="Baker S."/>
            <person name="Barry K."/>
            <person name="Bills G."/>
            <person name="Bluhm B."/>
            <person name="Cannon C."/>
            <person name="Castanera R."/>
            <person name="Culley D."/>
            <person name="Daum C."/>
            <person name="Ezra D."/>
            <person name="Gonzalez J."/>
            <person name="Henrissat B."/>
            <person name="Kuo A."/>
            <person name="Liang C."/>
            <person name="Lipzen A."/>
            <person name="Lutzoni F."/>
            <person name="Magnuson J."/>
            <person name="Mondo S."/>
            <person name="Nolan M."/>
            <person name="Ohm R."/>
            <person name="Pangilinan J."/>
            <person name="Park H.-J."/>
            <person name="Ramirez L."/>
            <person name="Alfaro M."/>
            <person name="Sun H."/>
            <person name="Tritt A."/>
            <person name="Yoshinaga Y."/>
            <person name="Zwiers L.-H."/>
            <person name="Turgeon B."/>
            <person name="Goodwin S."/>
            <person name="Spatafora J."/>
            <person name="Crous P."/>
            <person name="Grigoriev I."/>
        </authorList>
    </citation>
    <scope>NUCLEOTIDE SEQUENCE</scope>
    <source>
        <strain evidence="1">CBS 262.69</strain>
    </source>
</reference>
<gene>
    <name evidence="1" type="ORF">EJ06DRAFT_266161</name>
</gene>
<name>A0A6G1HIG0_9PEZI</name>
<sequence length="112" mass="13094">MVGEPLALNIFLVSASGAAARVDRILYIKALWMGRSLWARYLWYAAFSGQAMANKMPVMELCECPKRPEQELSSLKGQIRHKRQPSTNPSWSCIQYYGPCWPLRWEWKSLWW</sequence>
<organism evidence="1 2">
    <name type="scientific">Trichodelitschia bisporula</name>
    <dbReference type="NCBI Taxonomy" id="703511"/>
    <lineage>
        <taxon>Eukaryota</taxon>
        <taxon>Fungi</taxon>
        <taxon>Dikarya</taxon>
        <taxon>Ascomycota</taxon>
        <taxon>Pezizomycotina</taxon>
        <taxon>Dothideomycetes</taxon>
        <taxon>Dothideomycetes incertae sedis</taxon>
        <taxon>Phaeotrichales</taxon>
        <taxon>Phaeotrichaceae</taxon>
        <taxon>Trichodelitschia</taxon>
    </lineage>
</organism>
<keyword evidence="2" id="KW-1185">Reference proteome</keyword>
<dbReference type="Proteomes" id="UP000799640">
    <property type="component" value="Unassembled WGS sequence"/>
</dbReference>
<proteinExistence type="predicted"/>
<dbReference type="AlphaFoldDB" id="A0A6G1HIG0"/>